<dbReference type="EMBL" id="CAMXCT030000868">
    <property type="protein sequence ID" value="CAL4771498.1"/>
    <property type="molecule type" value="Genomic_DNA"/>
</dbReference>
<dbReference type="AlphaFoldDB" id="A0A9P1FQ88"/>
<comment type="caution">
    <text evidence="1">The sequence shown here is derived from an EMBL/GenBank/DDBJ whole genome shotgun (WGS) entry which is preliminary data.</text>
</comment>
<accession>A0A9P1FQ88</accession>
<reference evidence="1" key="1">
    <citation type="submission" date="2022-10" db="EMBL/GenBank/DDBJ databases">
        <authorList>
            <person name="Chen Y."/>
            <person name="Dougan E. K."/>
            <person name="Chan C."/>
            <person name="Rhodes N."/>
            <person name="Thang M."/>
        </authorList>
    </citation>
    <scope>NUCLEOTIDE SEQUENCE</scope>
</reference>
<gene>
    <name evidence="1" type="ORF">C1SCF055_LOCUS11734</name>
</gene>
<evidence type="ECO:0000313" key="2">
    <source>
        <dbReference type="EMBL" id="CAL1137561.1"/>
    </source>
</evidence>
<organism evidence="1">
    <name type="scientific">Cladocopium goreaui</name>
    <dbReference type="NCBI Taxonomy" id="2562237"/>
    <lineage>
        <taxon>Eukaryota</taxon>
        <taxon>Sar</taxon>
        <taxon>Alveolata</taxon>
        <taxon>Dinophyceae</taxon>
        <taxon>Suessiales</taxon>
        <taxon>Symbiodiniaceae</taxon>
        <taxon>Cladocopium</taxon>
    </lineage>
</organism>
<dbReference type="Proteomes" id="UP001152797">
    <property type="component" value="Unassembled WGS sequence"/>
</dbReference>
<evidence type="ECO:0000313" key="1">
    <source>
        <dbReference type="EMBL" id="CAI3984186.1"/>
    </source>
</evidence>
<dbReference type="OrthoDB" id="425759at2759"/>
<protein>
    <submittedName>
        <fullName evidence="3">Telomerase Cajal body protein 1</fullName>
    </submittedName>
</protein>
<dbReference type="EMBL" id="CAMXCT010000868">
    <property type="protein sequence ID" value="CAI3984186.1"/>
    <property type="molecule type" value="Genomic_DNA"/>
</dbReference>
<evidence type="ECO:0000313" key="4">
    <source>
        <dbReference type="Proteomes" id="UP001152797"/>
    </source>
</evidence>
<dbReference type="EMBL" id="CAMXCT020000868">
    <property type="protein sequence ID" value="CAL1137561.1"/>
    <property type="molecule type" value="Genomic_DNA"/>
</dbReference>
<evidence type="ECO:0000313" key="3">
    <source>
        <dbReference type="EMBL" id="CAL4771498.1"/>
    </source>
</evidence>
<keyword evidence="4" id="KW-1185">Reference proteome</keyword>
<reference evidence="2" key="2">
    <citation type="submission" date="2024-04" db="EMBL/GenBank/DDBJ databases">
        <authorList>
            <person name="Chen Y."/>
            <person name="Shah S."/>
            <person name="Dougan E. K."/>
            <person name="Thang M."/>
            <person name="Chan C."/>
        </authorList>
    </citation>
    <scope>NUCLEOTIDE SEQUENCE [LARGE SCALE GENOMIC DNA]</scope>
</reference>
<name>A0A9P1FQ88_9DINO</name>
<sequence length="506" mass="58918">MPNSGSQRWHNCIYGQESEMIEVGVTCADGSAGTMKLPVQSPSKILEYLIHHCGLHLPDSLVANFWEHLDNMGDEWALSTKRFRQACAQQVWPVGIYGDEACIGLINAPTNQIYGIVLSLPLFRPKVTRVAKYLLFSIESDRVLNMQATLYPVFRYITDNLNQLAENGLNGRRFLVSELRGDQAWFRNIFQHASWWRKKEVCFRCQACTNQNHLNYLHYDDWISTRRSTEEFLFEELPQEMCPLVDLYFFHVSLIKHCTLHILNLGLLGVSNGSTLGMLVHMHVWGRLDDDDDWPRVLNAAFDDFVQWRKIHKVQCSQKRFTYKTVNRKDYGHFLNAKGYNARVLSEWLLAKIVEIRANPGNLILDERFDLTESTMRGVNRYFGLTERASRKLTLEQSQQIEEAGKAYLVGYRSLNYMSTRSGILAWVLVPKWHAFAHVLVDYVRLLRQNPRYVHTFGDEDMMMVLKGWAKNVKSKPREVGILKLSRMRMKTLQWRIPELRGHNRV</sequence>
<proteinExistence type="predicted"/>